<dbReference type="InterPro" id="IPR010667">
    <property type="entry name" value="Phage_T4_Gp19"/>
</dbReference>
<dbReference type="PANTHER" id="PTHR38009">
    <property type="entry name" value="CONSERVED HYPOTHETICAL PHAGE TAIL PROTEIN"/>
    <property type="match status" value="1"/>
</dbReference>
<comment type="caution">
    <text evidence="1">The sequence shown here is derived from an EMBL/GenBank/DDBJ whole genome shotgun (WGS) entry which is preliminary data.</text>
</comment>
<organism evidence="1 2">
    <name type="scientific">Haloarcula saliterrae</name>
    <dbReference type="NCBI Taxonomy" id="2950534"/>
    <lineage>
        <taxon>Archaea</taxon>
        <taxon>Methanobacteriati</taxon>
        <taxon>Methanobacteriota</taxon>
        <taxon>Stenosarchaea group</taxon>
        <taxon>Halobacteria</taxon>
        <taxon>Halobacteriales</taxon>
        <taxon>Haloarculaceae</taxon>
        <taxon>Haloarcula</taxon>
    </lineage>
</organism>
<name>A0ABU2FE40_9EURY</name>
<evidence type="ECO:0000313" key="1">
    <source>
        <dbReference type="EMBL" id="MDS0260514.1"/>
    </source>
</evidence>
<accession>A0ABU2FE40</accession>
<dbReference type="InterPro" id="IPR011747">
    <property type="entry name" value="CHP02241"/>
</dbReference>
<evidence type="ECO:0000313" key="2">
    <source>
        <dbReference type="Proteomes" id="UP001259659"/>
    </source>
</evidence>
<protein>
    <submittedName>
        <fullName evidence="1">Phage tail protein</fullName>
    </submittedName>
</protein>
<dbReference type="Pfam" id="PF06841">
    <property type="entry name" value="Phage_T4_gp19"/>
    <property type="match status" value="1"/>
</dbReference>
<dbReference type="PANTHER" id="PTHR38009:SF1">
    <property type="entry name" value="CONSERVED HYPOTHETICAL PHAGE TAIL PROTEIN"/>
    <property type="match status" value="1"/>
</dbReference>
<dbReference type="RefSeq" id="WP_310920215.1">
    <property type="nucleotide sequence ID" value="NZ_JAMQON010000004.1"/>
</dbReference>
<keyword evidence="2" id="KW-1185">Reference proteome</keyword>
<dbReference type="Proteomes" id="UP001259659">
    <property type="component" value="Unassembled WGS sequence"/>
</dbReference>
<sequence length="150" mass="16462">MSSSQSKPIANTEFDVELDGTNIPGVIEVKLPEKNVETHNYREGTDMASGSKHLGEVTYTNLQFARAADSQNSSLDDWLTAAEEGRESDAKKQIAVMLKDRTGKTVARYNMEGAMVIQYSPPELNATPGGDQIAVETFVVDFDTMKIDRS</sequence>
<dbReference type="EMBL" id="JAMQON010000004">
    <property type="protein sequence ID" value="MDS0260514.1"/>
    <property type="molecule type" value="Genomic_DNA"/>
</dbReference>
<dbReference type="NCBIfam" id="TIGR02241">
    <property type="entry name" value="conserved hypothetical phage tail region protein"/>
    <property type="match status" value="1"/>
</dbReference>
<gene>
    <name evidence="1" type="ORF">NDI56_14000</name>
</gene>
<reference evidence="1 2" key="1">
    <citation type="submission" date="2022-06" db="EMBL/GenBank/DDBJ databases">
        <title>Haloarcula sp. a new haloarchaeum isolate from saline soil.</title>
        <authorList>
            <person name="Strakova D."/>
            <person name="Galisteo C."/>
            <person name="Sanchez-Porro C."/>
            <person name="Ventosa A."/>
        </authorList>
    </citation>
    <scope>NUCLEOTIDE SEQUENCE [LARGE SCALE GENOMIC DNA]</scope>
    <source>
        <strain evidence="1 2">S1CR25-12</strain>
    </source>
</reference>
<proteinExistence type="predicted"/>